<dbReference type="RefSeq" id="WP_329074966.1">
    <property type="nucleotide sequence ID" value="NZ_CP109495.1"/>
</dbReference>
<dbReference type="InterPro" id="IPR036185">
    <property type="entry name" value="DNA_heli_DnaB-like_N_sf"/>
</dbReference>
<gene>
    <name evidence="5" type="ORF">OG442_07100</name>
</gene>
<dbReference type="PANTHER" id="PTHR30153:SF2">
    <property type="entry name" value="REPLICATIVE DNA HELICASE"/>
    <property type="match status" value="1"/>
</dbReference>
<dbReference type="Proteomes" id="UP001432209">
    <property type="component" value="Chromosome"/>
</dbReference>
<keyword evidence="2" id="KW-0238">DNA-binding</keyword>
<dbReference type="SUPFAM" id="SSF48024">
    <property type="entry name" value="N-terminal domain of DnaB helicase"/>
    <property type="match status" value="2"/>
</dbReference>
<accession>A0ABZ2A087</accession>
<evidence type="ECO:0000259" key="4">
    <source>
        <dbReference type="Pfam" id="PF00772"/>
    </source>
</evidence>
<dbReference type="PANTHER" id="PTHR30153">
    <property type="entry name" value="REPLICATIVE DNA HELICASE DNAB"/>
    <property type="match status" value="1"/>
</dbReference>
<evidence type="ECO:0000256" key="3">
    <source>
        <dbReference type="SAM" id="MobiDB-lite"/>
    </source>
</evidence>
<reference evidence="5" key="1">
    <citation type="submission" date="2022-10" db="EMBL/GenBank/DDBJ databases">
        <title>The complete genomes of actinobacterial strains from the NBC collection.</title>
        <authorList>
            <person name="Joergensen T.S."/>
            <person name="Alvarez Arevalo M."/>
            <person name="Sterndorff E.B."/>
            <person name="Faurdal D."/>
            <person name="Vuksanovic O."/>
            <person name="Mourched A.-S."/>
            <person name="Charusanti P."/>
            <person name="Shaw S."/>
            <person name="Blin K."/>
            <person name="Weber T."/>
        </authorList>
    </citation>
    <scope>NUCLEOTIDE SEQUENCE</scope>
    <source>
        <strain evidence="5">NBC_01432</strain>
    </source>
</reference>
<feature type="domain" description="DNA helicase DnaB-like N-terminal" evidence="4">
    <location>
        <begin position="20"/>
        <end position="120"/>
    </location>
</feature>
<dbReference type="Pfam" id="PF00772">
    <property type="entry name" value="DnaB"/>
    <property type="match status" value="2"/>
</dbReference>
<evidence type="ECO:0000256" key="1">
    <source>
        <dbReference type="ARBA" id="ARBA00022705"/>
    </source>
</evidence>
<sequence length="374" mass="40116">MPRTPDPIEDSDDLLPAPPPVFHVEQALLGALLLEPHRAAGLAGITAEAFSTAGHAALFAAIRSLPAPDPAEHARNTMWLNQVLTAAGEQTRGLTTAYLHHMIQLCPQPQHAPAYAGIIEAEHARRLLRAAAHRLVHTALDTSLPHRVATTLAEAGALTTVVDDIANRFPPHPGSPPRTPATPAVVHDEEAAGEEQVLLAAATARPASVERMRWLAPGDFTHPLHSGLWQCVTTMARRGTPIDPVTVQWEAQHHGLLTNEVHPAGLLGFLGEPAGGDPEYWGERILQRSLLTTAYHTGQHIETLTHDPATTTYQLIVGARRALAGLNAVRMRWHHATTPTPANRPTHTRTEAAPAVPRAGPPPTTAPPAVRTPR</sequence>
<evidence type="ECO:0000313" key="5">
    <source>
        <dbReference type="EMBL" id="WUX51324.1"/>
    </source>
</evidence>
<dbReference type="EMBL" id="CP109495">
    <property type="protein sequence ID" value="WUX51324.1"/>
    <property type="molecule type" value="Genomic_DNA"/>
</dbReference>
<keyword evidence="5" id="KW-0067">ATP-binding</keyword>
<keyword evidence="5" id="KW-0378">Hydrolase</keyword>
<feature type="domain" description="DNA helicase DnaB-like N-terminal" evidence="4">
    <location>
        <begin position="195"/>
        <end position="260"/>
    </location>
</feature>
<dbReference type="InterPro" id="IPR016136">
    <property type="entry name" value="DNA_helicase_N/primase_C"/>
</dbReference>
<dbReference type="InterPro" id="IPR007693">
    <property type="entry name" value="DNA_helicase_DnaB-like_N"/>
</dbReference>
<evidence type="ECO:0000256" key="2">
    <source>
        <dbReference type="ARBA" id="ARBA00023125"/>
    </source>
</evidence>
<keyword evidence="5" id="KW-0547">Nucleotide-binding</keyword>
<evidence type="ECO:0000313" key="6">
    <source>
        <dbReference type="Proteomes" id="UP001432209"/>
    </source>
</evidence>
<proteinExistence type="predicted"/>
<organism evidence="5 6">
    <name type="scientific">Streptomyces niveus</name>
    <name type="common">Streptomyces spheroides</name>
    <dbReference type="NCBI Taxonomy" id="193462"/>
    <lineage>
        <taxon>Bacteria</taxon>
        <taxon>Bacillati</taxon>
        <taxon>Actinomycetota</taxon>
        <taxon>Actinomycetes</taxon>
        <taxon>Kitasatosporales</taxon>
        <taxon>Streptomycetaceae</taxon>
        <taxon>Streptomyces</taxon>
    </lineage>
</organism>
<feature type="region of interest" description="Disordered" evidence="3">
    <location>
        <begin position="336"/>
        <end position="374"/>
    </location>
</feature>
<dbReference type="Gene3D" id="1.10.860.10">
    <property type="entry name" value="DNAb Helicase, Chain A"/>
    <property type="match status" value="2"/>
</dbReference>
<keyword evidence="5" id="KW-0347">Helicase</keyword>
<keyword evidence="1" id="KW-0235">DNA replication</keyword>
<protein>
    <submittedName>
        <fullName evidence="5">Replicative DNA helicase</fullName>
    </submittedName>
</protein>
<keyword evidence="6" id="KW-1185">Reference proteome</keyword>
<name>A0ABZ2A087_STRNV</name>
<dbReference type="GO" id="GO:0004386">
    <property type="term" value="F:helicase activity"/>
    <property type="evidence" value="ECO:0007669"/>
    <property type="project" value="UniProtKB-KW"/>
</dbReference>